<dbReference type="PANTHER" id="PTHR33086">
    <property type="entry name" value="OS05G0468200 PROTEIN-RELATED"/>
    <property type="match status" value="1"/>
</dbReference>
<evidence type="ECO:0000259" key="2">
    <source>
        <dbReference type="Pfam" id="PF07762"/>
    </source>
</evidence>
<dbReference type="PANTHER" id="PTHR33086:SF51">
    <property type="entry name" value="OS06G0307900 PROTEIN"/>
    <property type="match status" value="1"/>
</dbReference>
<dbReference type="AlphaFoldDB" id="A0A835E310"/>
<dbReference type="InterPro" id="IPR011676">
    <property type="entry name" value="DUF1618"/>
</dbReference>
<evidence type="ECO:0000313" key="3">
    <source>
        <dbReference type="EMBL" id="KAF8662970.1"/>
    </source>
</evidence>
<comment type="caution">
    <text evidence="3">The sequence shown here is derived from an EMBL/GenBank/DDBJ whole genome shotgun (WGS) entry which is preliminary data.</text>
</comment>
<sequence>MESEPCGAARARPSVALASIPVVYGADDAGGEATAPGTADVLELRDPPRASDLVLPERLAPGARRREFDYLTYIVAVGPARLLVAGTQGPNLLHPEYLDVRARTAARVPAVPRELADTLSPRHATGLIADPCCPAHDVVALAQRHPAAGTSMTRQDDALLCYSTATGHWELDLPPTARGDDDASTDGTVLQPPPGGRWVILNARVRASNVSENISFHWEAPPRVSTLFIDAALIPEAHEHLDATVRINSVDPSGWLLLEATHARGITLILCNALARSAAPLPVAGRPPTVNARSLGLIPVPDARGGGGHCMVAHLKPFCGTNRASLAWYDTRTEVWEENNVTCTTILPELWSSSVVISNAGKLWWFDLNNGGILSCDPFTQNPCSRLIYIPWCTARLTSSDVRRHSCLGLADGRIRLVRVIGRPDSPTIIMSALNSAEGPSVSDIWTDEFVVPFRDIQADPDCTWSELIRKNSPDSIAVIHPKNAKIVCFLDNFNGTPCIYGADLLNQCIIESQAVALEQTIHSSLSVVAWELPPTLPGVVRPSSTTTGTQFYPLSCEGL</sequence>
<evidence type="ECO:0000313" key="4">
    <source>
        <dbReference type="Proteomes" id="UP000636709"/>
    </source>
</evidence>
<protein>
    <recommendedName>
        <fullName evidence="2">DUF1618 domain-containing protein</fullName>
    </recommendedName>
</protein>
<accession>A0A835E310</accession>
<dbReference type="Pfam" id="PF07762">
    <property type="entry name" value="DUF1618"/>
    <property type="match status" value="1"/>
</dbReference>
<dbReference type="OrthoDB" id="714229at2759"/>
<organism evidence="3 4">
    <name type="scientific">Digitaria exilis</name>
    <dbReference type="NCBI Taxonomy" id="1010633"/>
    <lineage>
        <taxon>Eukaryota</taxon>
        <taxon>Viridiplantae</taxon>
        <taxon>Streptophyta</taxon>
        <taxon>Embryophyta</taxon>
        <taxon>Tracheophyta</taxon>
        <taxon>Spermatophyta</taxon>
        <taxon>Magnoliopsida</taxon>
        <taxon>Liliopsida</taxon>
        <taxon>Poales</taxon>
        <taxon>Poaceae</taxon>
        <taxon>PACMAD clade</taxon>
        <taxon>Panicoideae</taxon>
        <taxon>Panicodae</taxon>
        <taxon>Paniceae</taxon>
        <taxon>Anthephorinae</taxon>
        <taxon>Digitaria</taxon>
    </lineage>
</organism>
<gene>
    <name evidence="3" type="ORF">HU200_055556</name>
</gene>
<feature type="region of interest" description="Disordered" evidence="1">
    <location>
        <begin position="172"/>
        <end position="194"/>
    </location>
</feature>
<keyword evidence="4" id="KW-1185">Reference proteome</keyword>
<proteinExistence type="predicted"/>
<feature type="domain" description="DUF1618" evidence="2">
    <location>
        <begin position="365"/>
        <end position="489"/>
    </location>
</feature>
<evidence type="ECO:0000256" key="1">
    <source>
        <dbReference type="SAM" id="MobiDB-lite"/>
    </source>
</evidence>
<dbReference type="Proteomes" id="UP000636709">
    <property type="component" value="Unassembled WGS sequence"/>
</dbReference>
<dbReference type="EMBL" id="JACEFO010002379">
    <property type="protein sequence ID" value="KAF8662970.1"/>
    <property type="molecule type" value="Genomic_DNA"/>
</dbReference>
<name>A0A835E310_9POAL</name>
<reference evidence="3" key="1">
    <citation type="submission" date="2020-07" db="EMBL/GenBank/DDBJ databases">
        <title>Genome sequence and genetic diversity analysis of an under-domesticated orphan crop, white fonio (Digitaria exilis).</title>
        <authorList>
            <person name="Bennetzen J.L."/>
            <person name="Chen S."/>
            <person name="Ma X."/>
            <person name="Wang X."/>
            <person name="Yssel A.E.J."/>
            <person name="Chaluvadi S.R."/>
            <person name="Johnson M."/>
            <person name="Gangashetty P."/>
            <person name="Hamidou F."/>
            <person name="Sanogo M.D."/>
            <person name="Zwaenepoel A."/>
            <person name="Wallace J."/>
            <person name="Van De Peer Y."/>
            <person name="Van Deynze A."/>
        </authorList>
    </citation>
    <scope>NUCLEOTIDE SEQUENCE</scope>
    <source>
        <tissue evidence="3">Leaves</tissue>
    </source>
</reference>